<protein>
    <submittedName>
        <fullName evidence="1">Uncharacterized protein</fullName>
    </submittedName>
</protein>
<dbReference type="PANTHER" id="PTHR33570:SF2">
    <property type="entry name" value="CARBOXYMUCONOLACTONE DECARBOXYLASE-LIKE DOMAIN-CONTAINING PROTEIN"/>
    <property type="match status" value="1"/>
</dbReference>
<dbReference type="Gene3D" id="1.20.1290.10">
    <property type="entry name" value="AhpD-like"/>
    <property type="match status" value="1"/>
</dbReference>
<dbReference type="SUPFAM" id="SSF69118">
    <property type="entry name" value="AhpD-like"/>
    <property type="match status" value="1"/>
</dbReference>
<name>A0A0C9TZZ3_SPHS4</name>
<gene>
    <name evidence="1" type="ORF">M422DRAFT_277383</name>
</gene>
<organism evidence="1 2">
    <name type="scientific">Sphaerobolus stellatus (strain SS14)</name>
    <dbReference type="NCBI Taxonomy" id="990650"/>
    <lineage>
        <taxon>Eukaryota</taxon>
        <taxon>Fungi</taxon>
        <taxon>Dikarya</taxon>
        <taxon>Basidiomycota</taxon>
        <taxon>Agaricomycotina</taxon>
        <taxon>Agaricomycetes</taxon>
        <taxon>Phallomycetidae</taxon>
        <taxon>Geastrales</taxon>
        <taxon>Sphaerobolaceae</taxon>
        <taxon>Sphaerobolus</taxon>
    </lineage>
</organism>
<dbReference type="EMBL" id="KN838494">
    <property type="protein sequence ID" value="KIJ22267.1"/>
    <property type="molecule type" value="Genomic_DNA"/>
</dbReference>
<sequence>MRKKVLGEEYVTNQLSKNVSEFAQPMQQLVSEIAWGSIWTRPGFELKQSSLIVVALLASKNFPAENPNYKARDSFLQV</sequence>
<dbReference type="OrthoDB" id="104509at2759"/>
<keyword evidence="2" id="KW-1185">Reference proteome</keyword>
<dbReference type="Proteomes" id="UP000054279">
    <property type="component" value="Unassembled WGS sequence"/>
</dbReference>
<dbReference type="InterPro" id="IPR029032">
    <property type="entry name" value="AhpD-like"/>
</dbReference>
<reference evidence="1 2" key="1">
    <citation type="submission" date="2014-06" db="EMBL/GenBank/DDBJ databases">
        <title>Evolutionary Origins and Diversification of the Mycorrhizal Mutualists.</title>
        <authorList>
            <consortium name="DOE Joint Genome Institute"/>
            <consortium name="Mycorrhizal Genomics Consortium"/>
            <person name="Kohler A."/>
            <person name="Kuo A."/>
            <person name="Nagy L.G."/>
            <person name="Floudas D."/>
            <person name="Copeland A."/>
            <person name="Barry K.W."/>
            <person name="Cichocki N."/>
            <person name="Veneault-Fourrey C."/>
            <person name="LaButti K."/>
            <person name="Lindquist E.A."/>
            <person name="Lipzen A."/>
            <person name="Lundell T."/>
            <person name="Morin E."/>
            <person name="Murat C."/>
            <person name="Riley R."/>
            <person name="Ohm R."/>
            <person name="Sun H."/>
            <person name="Tunlid A."/>
            <person name="Henrissat B."/>
            <person name="Grigoriev I.V."/>
            <person name="Hibbett D.S."/>
            <person name="Martin F."/>
        </authorList>
    </citation>
    <scope>NUCLEOTIDE SEQUENCE [LARGE SCALE GENOMIC DNA]</scope>
    <source>
        <strain evidence="1 2">SS14</strain>
    </source>
</reference>
<evidence type="ECO:0000313" key="1">
    <source>
        <dbReference type="EMBL" id="KIJ22267.1"/>
    </source>
</evidence>
<accession>A0A0C9TZZ3</accession>
<dbReference type="InterPro" id="IPR052512">
    <property type="entry name" value="4CMD/NDH-1_regulator"/>
</dbReference>
<dbReference type="PANTHER" id="PTHR33570">
    <property type="entry name" value="4-CARBOXYMUCONOLACTONE DECARBOXYLASE FAMILY PROTEIN"/>
    <property type="match status" value="1"/>
</dbReference>
<dbReference type="AlphaFoldDB" id="A0A0C9TZZ3"/>
<proteinExistence type="predicted"/>
<evidence type="ECO:0000313" key="2">
    <source>
        <dbReference type="Proteomes" id="UP000054279"/>
    </source>
</evidence>
<dbReference type="HOGENOM" id="CLU_2623575_0_0_1"/>